<comment type="caution">
    <text evidence="2">The sequence shown here is derived from an EMBL/GenBank/DDBJ whole genome shotgun (WGS) entry which is preliminary data.</text>
</comment>
<keyword evidence="1" id="KW-1133">Transmembrane helix</keyword>
<feature type="transmembrane region" description="Helical" evidence="1">
    <location>
        <begin position="33"/>
        <end position="58"/>
    </location>
</feature>
<feature type="transmembrane region" description="Helical" evidence="1">
    <location>
        <begin position="79"/>
        <end position="106"/>
    </location>
</feature>
<protein>
    <submittedName>
        <fullName evidence="2">Uncharacterized protein</fullName>
    </submittedName>
</protein>
<organism evidence="2 3">
    <name type="scientific">Mycoplasmopsis ciconiae</name>
    <dbReference type="NCBI Taxonomy" id="561067"/>
    <lineage>
        <taxon>Bacteria</taxon>
        <taxon>Bacillati</taxon>
        <taxon>Mycoplasmatota</taxon>
        <taxon>Mycoplasmoidales</taxon>
        <taxon>Metamycoplasmataceae</taxon>
        <taxon>Mycoplasmopsis</taxon>
    </lineage>
</organism>
<feature type="transmembrane region" description="Helical" evidence="1">
    <location>
        <begin position="7"/>
        <end position="27"/>
    </location>
</feature>
<gene>
    <name evidence="2" type="ORF">V2E24_03340</name>
</gene>
<proteinExistence type="predicted"/>
<keyword evidence="1" id="KW-0472">Membrane</keyword>
<accession>A0ABU7MNP6</accession>
<name>A0ABU7MNP6_9BACT</name>
<reference evidence="2" key="1">
    <citation type="submission" date="2024-01" db="EMBL/GenBank/DDBJ databases">
        <title>Genome sequence of Mycoplasma ciconiae type strain DSM 25251.</title>
        <authorList>
            <person name="Spergser J."/>
        </authorList>
    </citation>
    <scope>NUCLEOTIDE SEQUENCE [LARGE SCALE GENOMIC DNA]</scope>
    <source>
        <strain evidence="2">DSM 25251</strain>
    </source>
</reference>
<evidence type="ECO:0000313" key="2">
    <source>
        <dbReference type="EMBL" id="MEE3928596.1"/>
    </source>
</evidence>
<evidence type="ECO:0000256" key="1">
    <source>
        <dbReference type="SAM" id="Phobius"/>
    </source>
</evidence>
<dbReference type="EMBL" id="JAZDWZ010000012">
    <property type="protein sequence ID" value="MEE3928596.1"/>
    <property type="molecule type" value="Genomic_DNA"/>
</dbReference>
<dbReference type="RefSeq" id="WP_330501009.1">
    <property type="nucleotide sequence ID" value="NZ_JAZDWZ010000012.1"/>
</dbReference>
<dbReference type="Proteomes" id="UP001344817">
    <property type="component" value="Unassembled WGS sequence"/>
</dbReference>
<keyword evidence="3" id="KW-1185">Reference proteome</keyword>
<sequence>MSKKVSLSLVIVVLILGIAISSLLYYFYSKELITVKLLIPLMSLFSIISFSFISFLVIKSNLFIVSFPEKLKNSLTFYVFVNIVYTIALSLIIVLLVINLFLFPFAQESNIIANVLQPKTQIKDSYNITSYSLLVTLNWAMFLIVWVSLFIKRNISKTAKINFIVPFYFQKNLKTL</sequence>
<feature type="transmembrane region" description="Helical" evidence="1">
    <location>
        <begin position="126"/>
        <end position="151"/>
    </location>
</feature>
<evidence type="ECO:0000313" key="3">
    <source>
        <dbReference type="Proteomes" id="UP001344817"/>
    </source>
</evidence>
<keyword evidence="1" id="KW-0812">Transmembrane</keyword>